<sequence length="333" mass="34629">MNSHTHAPVRPRWHAAAAALRHPALKVAAPLALLAATGVWGAVTGDIAGLRIASTVLMYIALAEGWNLLGGYAGYLNFGTVIFLGIGAYTTAIAVTGTGVNALVTIPLAALVAAGVSVLIGIPGFRLRGDYFAVATFVLTLAARELANVLEITGGSVGLFLPPVADSLGASTRLFFFLFLALAAVSVAICWVSERTRWFSALVAVREDEDAAEVLGVPTLRLKVVALAVGAAIAGAAGSLYAAQSLYIEPTGTFDFRVSLAVVVAVILGGKGTWYGPVAGAVLTQLLATQLFVRLQGVWDQLIFGLLLIAVALLAPRGITRLTRRARGRRFGV</sequence>
<accession>A0A840PDG1</accession>
<dbReference type="GO" id="GO:0015658">
    <property type="term" value="F:branched-chain amino acid transmembrane transporter activity"/>
    <property type="evidence" value="ECO:0007669"/>
    <property type="project" value="InterPro"/>
</dbReference>
<keyword evidence="2" id="KW-1003">Cell membrane</keyword>
<evidence type="ECO:0000313" key="7">
    <source>
        <dbReference type="EMBL" id="MBB5137252.1"/>
    </source>
</evidence>
<evidence type="ECO:0000313" key="8">
    <source>
        <dbReference type="Proteomes" id="UP000578449"/>
    </source>
</evidence>
<feature type="transmembrane region" description="Helical" evidence="6">
    <location>
        <begin position="102"/>
        <end position="122"/>
    </location>
</feature>
<dbReference type="AlphaFoldDB" id="A0A840PDG1"/>
<dbReference type="InterPro" id="IPR043428">
    <property type="entry name" value="LivM-like"/>
</dbReference>
<comment type="subcellular location">
    <subcellularLocation>
        <location evidence="1">Cell membrane</location>
        <topology evidence="1">Multi-pass membrane protein</topology>
    </subcellularLocation>
</comment>
<feature type="transmembrane region" description="Helical" evidence="6">
    <location>
        <begin position="170"/>
        <end position="192"/>
    </location>
</feature>
<evidence type="ECO:0000256" key="3">
    <source>
        <dbReference type="ARBA" id="ARBA00022692"/>
    </source>
</evidence>
<protein>
    <submittedName>
        <fullName evidence="7">Branched-chain amino acid transport system permease protein</fullName>
    </submittedName>
</protein>
<dbReference type="GO" id="GO:0005886">
    <property type="term" value="C:plasma membrane"/>
    <property type="evidence" value="ECO:0007669"/>
    <property type="project" value="UniProtKB-SubCell"/>
</dbReference>
<dbReference type="InterPro" id="IPR001851">
    <property type="entry name" value="ABC_transp_permease"/>
</dbReference>
<feature type="transmembrane region" description="Helical" evidence="6">
    <location>
        <begin position="74"/>
        <end position="96"/>
    </location>
</feature>
<name>A0A840PDG1_9ACTN</name>
<evidence type="ECO:0000256" key="5">
    <source>
        <dbReference type="ARBA" id="ARBA00023136"/>
    </source>
</evidence>
<keyword evidence="3 6" id="KW-0812">Transmembrane</keyword>
<comment type="caution">
    <text evidence="7">The sequence shown here is derived from an EMBL/GenBank/DDBJ whole genome shotgun (WGS) entry which is preliminary data.</text>
</comment>
<dbReference type="PANTHER" id="PTHR30482:SF10">
    <property type="entry name" value="HIGH-AFFINITY BRANCHED-CHAIN AMINO ACID TRANSPORT PROTEIN BRAE"/>
    <property type="match status" value="1"/>
</dbReference>
<dbReference type="Proteomes" id="UP000578449">
    <property type="component" value="Unassembled WGS sequence"/>
</dbReference>
<feature type="transmembrane region" description="Helical" evidence="6">
    <location>
        <begin position="301"/>
        <end position="320"/>
    </location>
</feature>
<reference evidence="7 8" key="1">
    <citation type="submission" date="2020-08" db="EMBL/GenBank/DDBJ databases">
        <title>Genomic Encyclopedia of Type Strains, Phase IV (KMG-IV): sequencing the most valuable type-strain genomes for metagenomic binning, comparative biology and taxonomic classification.</title>
        <authorList>
            <person name="Goeker M."/>
        </authorList>
    </citation>
    <scope>NUCLEOTIDE SEQUENCE [LARGE SCALE GENOMIC DNA]</scope>
    <source>
        <strain evidence="7 8">DSM 45615</strain>
    </source>
</reference>
<evidence type="ECO:0000256" key="1">
    <source>
        <dbReference type="ARBA" id="ARBA00004651"/>
    </source>
</evidence>
<keyword evidence="8" id="KW-1185">Reference proteome</keyword>
<proteinExistence type="predicted"/>
<evidence type="ECO:0000256" key="6">
    <source>
        <dbReference type="SAM" id="Phobius"/>
    </source>
</evidence>
<evidence type="ECO:0000256" key="2">
    <source>
        <dbReference type="ARBA" id="ARBA00022475"/>
    </source>
</evidence>
<feature type="transmembrane region" description="Helical" evidence="6">
    <location>
        <begin position="254"/>
        <end position="270"/>
    </location>
</feature>
<feature type="transmembrane region" description="Helical" evidence="6">
    <location>
        <begin position="224"/>
        <end position="242"/>
    </location>
</feature>
<dbReference type="Pfam" id="PF02653">
    <property type="entry name" value="BPD_transp_2"/>
    <property type="match status" value="1"/>
</dbReference>
<organism evidence="7 8">
    <name type="scientific">Thermocatellispora tengchongensis</name>
    <dbReference type="NCBI Taxonomy" id="1073253"/>
    <lineage>
        <taxon>Bacteria</taxon>
        <taxon>Bacillati</taxon>
        <taxon>Actinomycetota</taxon>
        <taxon>Actinomycetes</taxon>
        <taxon>Streptosporangiales</taxon>
        <taxon>Streptosporangiaceae</taxon>
        <taxon>Thermocatellispora</taxon>
    </lineage>
</organism>
<dbReference type="EMBL" id="JACHGN010000017">
    <property type="protein sequence ID" value="MBB5137252.1"/>
    <property type="molecule type" value="Genomic_DNA"/>
</dbReference>
<dbReference type="RefSeq" id="WP_185054185.1">
    <property type="nucleotide sequence ID" value="NZ_BAABIX010000012.1"/>
</dbReference>
<gene>
    <name evidence="7" type="ORF">HNP84_007004</name>
</gene>
<keyword evidence="4 6" id="KW-1133">Transmembrane helix</keyword>
<dbReference type="CDD" id="cd06581">
    <property type="entry name" value="TM_PBP1_LivM_like"/>
    <property type="match status" value="1"/>
</dbReference>
<keyword evidence="5 6" id="KW-0472">Membrane</keyword>
<dbReference type="PANTHER" id="PTHR30482">
    <property type="entry name" value="HIGH-AFFINITY BRANCHED-CHAIN AMINO ACID TRANSPORT SYSTEM PERMEASE"/>
    <property type="match status" value="1"/>
</dbReference>
<evidence type="ECO:0000256" key="4">
    <source>
        <dbReference type="ARBA" id="ARBA00022989"/>
    </source>
</evidence>
<feature type="transmembrane region" description="Helical" evidence="6">
    <location>
        <begin position="39"/>
        <end position="62"/>
    </location>
</feature>